<name>A0AAX4KTK6_9TREE</name>
<reference evidence="2 3" key="1">
    <citation type="submission" date="2024-01" db="EMBL/GenBank/DDBJ databases">
        <title>Comparative genomics of Cryptococcus and Kwoniella reveals pathogenesis evolution and contrasting modes of karyotype evolution via chromosome fusion or intercentromeric recombination.</title>
        <authorList>
            <person name="Coelho M.A."/>
            <person name="David-Palma M."/>
            <person name="Shea T."/>
            <person name="Bowers K."/>
            <person name="McGinley-Smith S."/>
            <person name="Mohammad A.W."/>
            <person name="Gnirke A."/>
            <person name="Yurkov A.M."/>
            <person name="Nowrousian M."/>
            <person name="Sun S."/>
            <person name="Cuomo C.A."/>
            <person name="Heitman J."/>
        </authorList>
    </citation>
    <scope>NUCLEOTIDE SEQUENCE [LARGE SCALE GENOMIC DNA]</scope>
    <source>
        <strain evidence="2 3">PYCC6329</strain>
    </source>
</reference>
<protein>
    <submittedName>
        <fullName evidence="2">Uncharacterized protein</fullName>
    </submittedName>
</protein>
<evidence type="ECO:0000313" key="3">
    <source>
        <dbReference type="Proteomes" id="UP001358614"/>
    </source>
</evidence>
<dbReference type="Proteomes" id="UP001358614">
    <property type="component" value="Chromosome 2"/>
</dbReference>
<evidence type="ECO:0000313" key="2">
    <source>
        <dbReference type="EMBL" id="WWD08905.1"/>
    </source>
</evidence>
<sequence>MSPLHNEAALPGGALPPPPVPLNDVPYHNQKSKAAVMSPHKELVCMGLELQGGAIEEVTLECLWKLGYRDGRFTKLIAP</sequence>
<keyword evidence="3" id="KW-1185">Reference proteome</keyword>
<gene>
    <name evidence="2" type="ORF">V865_007019</name>
</gene>
<dbReference type="KEGG" id="ker:91105820"/>
<dbReference type="AlphaFoldDB" id="A0AAX4KTK6"/>
<evidence type="ECO:0000256" key="1">
    <source>
        <dbReference type="SAM" id="MobiDB-lite"/>
    </source>
</evidence>
<dbReference type="RefSeq" id="XP_066086872.1">
    <property type="nucleotide sequence ID" value="XM_066230775.1"/>
</dbReference>
<accession>A0AAX4KTK6</accession>
<organism evidence="2 3">
    <name type="scientific">Kwoniella europaea PYCC6329</name>
    <dbReference type="NCBI Taxonomy" id="1423913"/>
    <lineage>
        <taxon>Eukaryota</taxon>
        <taxon>Fungi</taxon>
        <taxon>Dikarya</taxon>
        <taxon>Basidiomycota</taxon>
        <taxon>Agaricomycotina</taxon>
        <taxon>Tremellomycetes</taxon>
        <taxon>Tremellales</taxon>
        <taxon>Cryptococcaceae</taxon>
        <taxon>Kwoniella</taxon>
    </lineage>
</organism>
<proteinExistence type="predicted"/>
<dbReference type="GeneID" id="91105820"/>
<dbReference type="EMBL" id="CP144090">
    <property type="protein sequence ID" value="WWD08905.1"/>
    <property type="molecule type" value="Genomic_DNA"/>
</dbReference>
<feature type="region of interest" description="Disordered" evidence="1">
    <location>
        <begin position="1"/>
        <end position="27"/>
    </location>
</feature>